<proteinExistence type="predicted"/>
<dbReference type="InterPro" id="IPR019734">
    <property type="entry name" value="TPR_rpt"/>
</dbReference>
<sequence length="440" mass="50211">MISHVLRGFSESFTDNPQYTADLNELLAWTMCTPRPLSLFEIDALLKWRSPEGEGWIWLEGSLRVQFASVFLLTREDGLSTPDLKRGLNYTDHGDSEEQSECDSENEDIDSNSDFNSDHKTTTVSFCQASLGEFFRSEETKVSARPTSPYIGVNYHEARALVLSRCFEIIQNKESPKEQIALALRPYACSSLVEFLAAVDMSQITKEIKKAIGFQLAELLSDESGLEAFVSPDGINFFTQDALGIFNKWLGDPDVQEALPDKTKIWYSNAIADSPAEILRPIVSYIASHWIQTLSWCPAISLLTIHDFTILQNPDSYLDINPQEEILQSANRDQREHDAHWYGRFGQAFISFGFHDEGIEYLQKALQIDPELWKFRSYMACSYRDIGESAKALEIHQTNINQLNEMEQSFEIRKILHQEYESVADCYSRLKDKENAFSVL</sequence>
<keyword evidence="4" id="KW-1185">Reference proteome</keyword>
<evidence type="ECO:0000313" key="4">
    <source>
        <dbReference type="Proteomes" id="UP001150942"/>
    </source>
</evidence>
<comment type="caution">
    <text evidence="3">The sequence shown here is derived from an EMBL/GenBank/DDBJ whole genome shotgun (WGS) entry which is preliminary data.</text>
</comment>
<organism evidence="3 4">
    <name type="scientific">Penicillium cf. viridicatum</name>
    <dbReference type="NCBI Taxonomy" id="2972119"/>
    <lineage>
        <taxon>Eukaryota</taxon>
        <taxon>Fungi</taxon>
        <taxon>Dikarya</taxon>
        <taxon>Ascomycota</taxon>
        <taxon>Pezizomycotina</taxon>
        <taxon>Eurotiomycetes</taxon>
        <taxon>Eurotiomycetidae</taxon>
        <taxon>Eurotiales</taxon>
        <taxon>Aspergillaceae</taxon>
        <taxon>Penicillium</taxon>
    </lineage>
</organism>
<protein>
    <submittedName>
        <fullName evidence="3">Tetratricopeptide-like helical</fullName>
    </submittedName>
</protein>
<evidence type="ECO:0000313" key="3">
    <source>
        <dbReference type="EMBL" id="KAJ5193454.1"/>
    </source>
</evidence>
<feature type="region of interest" description="Disordered" evidence="2">
    <location>
        <begin position="84"/>
        <end position="117"/>
    </location>
</feature>
<evidence type="ECO:0000256" key="1">
    <source>
        <dbReference type="PROSITE-ProRule" id="PRU00339"/>
    </source>
</evidence>
<dbReference type="EMBL" id="JAPQKQ010000006">
    <property type="protein sequence ID" value="KAJ5193454.1"/>
    <property type="molecule type" value="Genomic_DNA"/>
</dbReference>
<name>A0A9W9JAC9_9EURO</name>
<dbReference type="Proteomes" id="UP001150942">
    <property type="component" value="Unassembled WGS sequence"/>
</dbReference>
<dbReference type="SUPFAM" id="SSF48452">
    <property type="entry name" value="TPR-like"/>
    <property type="match status" value="1"/>
</dbReference>
<gene>
    <name evidence="3" type="ORF">N7449_009596</name>
</gene>
<dbReference type="OrthoDB" id="448455at2759"/>
<dbReference type="AlphaFoldDB" id="A0A9W9JAC9"/>
<dbReference type="PANTHER" id="PTHR10039">
    <property type="entry name" value="AMELOGENIN"/>
    <property type="match status" value="1"/>
</dbReference>
<dbReference type="PROSITE" id="PS50005">
    <property type="entry name" value="TPR"/>
    <property type="match status" value="1"/>
</dbReference>
<keyword evidence="1" id="KW-0802">TPR repeat</keyword>
<evidence type="ECO:0000256" key="2">
    <source>
        <dbReference type="SAM" id="MobiDB-lite"/>
    </source>
</evidence>
<accession>A0A9W9JAC9</accession>
<reference evidence="3" key="2">
    <citation type="journal article" date="2023" name="IMA Fungus">
        <title>Comparative genomic study of the Penicillium genus elucidates a diverse pangenome and 15 lateral gene transfer events.</title>
        <authorList>
            <person name="Petersen C."/>
            <person name="Sorensen T."/>
            <person name="Nielsen M.R."/>
            <person name="Sondergaard T.E."/>
            <person name="Sorensen J.L."/>
            <person name="Fitzpatrick D.A."/>
            <person name="Frisvad J.C."/>
            <person name="Nielsen K.L."/>
        </authorList>
    </citation>
    <scope>NUCLEOTIDE SEQUENCE</scope>
    <source>
        <strain evidence="3">IBT 20477</strain>
    </source>
</reference>
<dbReference type="InterPro" id="IPR011990">
    <property type="entry name" value="TPR-like_helical_dom_sf"/>
</dbReference>
<feature type="compositionally biased region" description="Basic and acidic residues" evidence="2">
    <location>
        <begin position="84"/>
        <end position="96"/>
    </location>
</feature>
<reference evidence="3" key="1">
    <citation type="submission" date="2022-11" db="EMBL/GenBank/DDBJ databases">
        <authorList>
            <person name="Petersen C."/>
        </authorList>
    </citation>
    <scope>NUCLEOTIDE SEQUENCE</scope>
    <source>
        <strain evidence="3">IBT 20477</strain>
    </source>
</reference>
<feature type="compositionally biased region" description="Acidic residues" evidence="2">
    <location>
        <begin position="97"/>
        <end position="111"/>
    </location>
</feature>
<feature type="repeat" description="TPR" evidence="1">
    <location>
        <begin position="339"/>
        <end position="372"/>
    </location>
</feature>
<dbReference type="Gene3D" id="1.25.40.10">
    <property type="entry name" value="Tetratricopeptide repeat domain"/>
    <property type="match status" value="1"/>
</dbReference>
<dbReference type="PANTHER" id="PTHR10039:SF17">
    <property type="entry name" value="FUNGAL STAND N-TERMINAL GOODBYE DOMAIN-CONTAINING PROTEIN-RELATED"/>
    <property type="match status" value="1"/>
</dbReference>